<dbReference type="HOGENOM" id="CLU_1906569_0_0_1"/>
<evidence type="ECO:0000256" key="1">
    <source>
        <dbReference type="SAM" id="MobiDB-lite"/>
    </source>
</evidence>
<dbReference type="AlphaFoldDB" id="A0A010QQQ3"/>
<dbReference type="KEGG" id="cfj:CFIO01_08637"/>
<dbReference type="EMBL" id="JARH01000592">
    <property type="protein sequence ID" value="EXF78985.1"/>
    <property type="molecule type" value="Genomic_DNA"/>
</dbReference>
<organism evidence="2 3">
    <name type="scientific">Colletotrichum fioriniae PJ7</name>
    <dbReference type="NCBI Taxonomy" id="1445577"/>
    <lineage>
        <taxon>Eukaryota</taxon>
        <taxon>Fungi</taxon>
        <taxon>Dikarya</taxon>
        <taxon>Ascomycota</taxon>
        <taxon>Pezizomycotina</taxon>
        <taxon>Sordariomycetes</taxon>
        <taxon>Hypocreomycetidae</taxon>
        <taxon>Glomerellales</taxon>
        <taxon>Glomerellaceae</taxon>
        <taxon>Colletotrichum</taxon>
        <taxon>Colletotrichum acutatum species complex</taxon>
    </lineage>
</organism>
<protein>
    <submittedName>
        <fullName evidence="2">Uncharacterized protein</fullName>
    </submittedName>
</protein>
<feature type="compositionally biased region" description="Basic and acidic residues" evidence="1">
    <location>
        <begin position="61"/>
        <end position="92"/>
    </location>
</feature>
<sequence>MRGGIIPRYDGRRGRVKAPTYLGSWVEALWNCVGLDGPRKGTTAPGGANFVLLAPPAGWPRNDKNFPKSIDHVMKPSPHRSNEEPSGRKGDVEMGVEICPANKWMVGTHSGEQFGGQENCVVPRAMNRLPGCA</sequence>
<evidence type="ECO:0000313" key="3">
    <source>
        <dbReference type="Proteomes" id="UP000020467"/>
    </source>
</evidence>
<accession>A0A010QQQ3</accession>
<gene>
    <name evidence="2" type="ORF">CFIO01_08637</name>
</gene>
<comment type="caution">
    <text evidence="2">The sequence shown here is derived from an EMBL/GenBank/DDBJ whole genome shotgun (WGS) entry which is preliminary data.</text>
</comment>
<feature type="region of interest" description="Disordered" evidence="1">
    <location>
        <begin position="61"/>
        <end position="93"/>
    </location>
</feature>
<dbReference type="Proteomes" id="UP000020467">
    <property type="component" value="Unassembled WGS sequence"/>
</dbReference>
<reference evidence="2 3" key="1">
    <citation type="submission" date="2014-02" db="EMBL/GenBank/DDBJ databases">
        <title>The genome sequence of Colletotrichum fioriniae PJ7.</title>
        <authorList>
            <person name="Baroncelli R."/>
            <person name="Thon M.R."/>
        </authorList>
    </citation>
    <scope>NUCLEOTIDE SEQUENCE [LARGE SCALE GENOMIC DNA]</scope>
    <source>
        <strain evidence="2 3">PJ7</strain>
    </source>
</reference>
<name>A0A010QQQ3_9PEZI</name>
<keyword evidence="3" id="KW-1185">Reference proteome</keyword>
<evidence type="ECO:0000313" key="2">
    <source>
        <dbReference type="EMBL" id="EXF78985.1"/>
    </source>
</evidence>
<proteinExistence type="predicted"/>